<dbReference type="EMBL" id="MTLA01000170">
    <property type="protein sequence ID" value="OOP67713.1"/>
    <property type="molecule type" value="Genomic_DNA"/>
</dbReference>
<reference evidence="1 2" key="1">
    <citation type="submission" date="2017-01" db="EMBL/GenBank/DDBJ databases">
        <title>Draft genome sequence of Bacillus oleronius.</title>
        <authorList>
            <person name="Allam M."/>
        </authorList>
    </citation>
    <scope>NUCLEOTIDE SEQUENCE [LARGE SCALE GENOMIC DNA]</scope>
    <source>
        <strain evidence="1 2">DSM 9356</strain>
    </source>
</reference>
<name>A0A8E2I7Z0_9BACI</name>
<evidence type="ECO:0000313" key="1">
    <source>
        <dbReference type="EMBL" id="OOP67713.1"/>
    </source>
</evidence>
<accession>A0A8E2I7Z0</accession>
<keyword evidence="2" id="KW-1185">Reference proteome</keyword>
<evidence type="ECO:0000313" key="2">
    <source>
        <dbReference type="Proteomes" id="UP000189761"/>
    </source>
</evidence>
<gene>
    <name evidence="1" type="ORF">BWZ43_14370</name>
</gene>
<sequence>MKIIQSIADIEKLKERSALPTKYIKIIEDQFLEWYESENEGEPLISFRLPNHTCMYHLEKENDGEFIYKQLIHLEFVDVEENEEIKYLRMGIMNDHQMHLVYVLEGTLEPSFEEWLKN</sequence>
<comment type="caution">
    <text evidence="1">The sequence shown here is derived from an EMBL/GenBank/DDBJ whole genome shotgun (WGS) entry which is preliminary data.</text>
</comment>
<protein>
    <submittedName>
        <fullName evidence="1">Uncharacterized protein</fullName>
    </submittedName>
</protein>
<dbReference type="RefSeq" id="WP_078110506.1">
    <property type="nucleotide sequence ID" value="NZ_CP065424.1"/>
</dbReference>
<dbReference type="Proteomes" id="UP000189761">
    <property type="component" value="Unassembled WGS sequence"/>
</dbReference>
<dbReference type="AlphaFoldDB" id="A0A8E2I7Z0"/>
<organism evidence="1 2">
    <name type="scientific">Heyndrickxia oleronia</name>
    <dbReference type="NCBI Taxonomy" id="38875"/>
    <lineage>
        <taxon>Bacteria</taxon>
        <taxon>Bacillati</taxon>
        <taxon>Bacillota</taxon>
        <taxon>Bacilli</taxon>
        <taxon>Bacillales</taxon>
        <taxon>Bacillaceae</taxon>
        <taxon>Heyndrickxia</taxon>
    </lineage>
</organism>
<proteinExistence type="predicted"/>